<dbReference type="EMBL" id="JALLPJ020001405">
    <property type="protein sequence ID" value="KAL3765257.1"/>
    <property type="molecule type" value="Genomic_DNA"/>
</dbReference>
<dbReference type="Pfam" id="PF20426">
    <property type="entry name" value="NBCH_WD40"/>
    <property type="match status" value="1"/>
</dbReference>
<dbReference type="SUPFAM" id="SSF50978">
    <property type="entry name" value="WD40 repeat-like"/>
    <property type="match status" value="1"/>
</dbReference>
<feature type="compositionally biased region" description="Low complexity" evidence="4">
    <location>
        <begin position="269"/>
        <end position="281"/>
    </location>
</feature>
<dbReference type="Pfam" id="PF02138">
    <property type="entry name" value="Beach"/>
    <property type="match status" value="1"/>
</dbReference>
<proteinExistence type="predicted"/>
<accession>A0ABD3MP47</accession>
<dbReference type="SUPFAM" id="SSF81837">
    <property type="entry name" value="BEACH domain"/>
    <property type="match status" value="1"/>
</dbReference>
<dbReference type="InterPro" id="IPR036322">
    <property type="entry name" value="WD40_repeat_dom_sf"/>
</dbReference>
<keyword evidence="2" id="KW-0677">Repeat</keyword>
<dbReference type="Proteomes" id="UP001530400">
    <property type="component" value="Unassembled WGS sequence"/>
</dbReference>
<evidence type="ECO:0000259" key="6">
    <source>
        <dbReference type="PROSITE" id="PS51783"/>
    </source>
</evidence>
<feature type="repeat" description="WD" evidence="3">
    <location>
        <begin position="2709"/>
        <end position="2737"/>
    </location>
</feature>
<dbReference type="InterPro" id="IPR000409">
    <property type="entry name" value="BEACH_dom"/>
</dbReference>
<dbReference type="CDD" id="cd01201">
    <property type="entry name" value="PH_BEACH"/>
    <property type="match status" value="1"/>
</dbReference>
<dbReference type="InterPro" id="IPR046851">
    <property type="entry name" value="NBCH_WD40"/>
</dbReference>
<comment type="caution">
    <text evidence="7">The sequence shown here is derived from an EMBL/GenBank/DDBJ whole genome shotgun (WGS) entry which is preliminary data.</text>
</comment>
<dbReference type="Pfam" id="PF15787">
    <property type="entry name" value="DUF4704"/>
    <property type="match status" value="1"/>
</dbReference>
<dbReference type="InterPro" id="IPR031570">
    <property type="entry name" value="NBEA/BDCP_DUF4704"/>
</dbReference>
<dbReference type="Pfam" id="PF14844">
    <property type="entry name" value="PH_BEACH"/>
    <property type="match status" value="1"/>
</dbReference>
<organism evidence="7 8">
    <name type="scientific">Cyclotella atomus</name>
    <dbReference type="NCBI Taxonomy" id="382360"/>
    <lineage>
        <taxon>Eukaryota</taxon>
        <taxon>Sar</taxon>
        <taxon>Stramenopiles</taxon>
        <taxon>Ochrophyta</taxon>
        <taxon>Bacillariophyta</taxon>
        <taxon>Coscinodiscophyceae</taxon>
        <taxon>Thalassiosirophycidae</taxon>
        <taxon>Stephanodiscales</taxon>
        <taxon>Stephanodiscaceae</taxon>
        <taxon>Cyclotella</taxon>
    </lineage>
</organism>
<feature type="compositionally biased region" description="Polar residues" evidence="4">
    <location>
        <begin position="283"/>
        <end position="293"/>
    </location>
</feature>
<dbReference type="FunFam" id="1.10.1540.10:FF:000001">
    <property type="entry name" value="neurobeachin isoform X1"/>
    <property type="match status" value="1"/>
</dbReference>
<dbReference type="SUPFAM" id="SSF49899">
    <property type="entry name" value="Concanavalin A-like lectins/glucanases"/>
    <property type="match status" value="1"/>
</dbReference>
<sequence>MNQDTASSDLFPDLEENSPQSPPIVSDVKCNNSSVSTEGEAEVHTSAKQILLKYQCMPLYPTTEESREQLSSFMERYHTKMGKNWLSEYDGSGLCCNSIREHVIILHSLFHNFCAPPPSIESICSVVLLESRRVASLRGRGSNESLFLDTQLEYGMDLPKDPLVHTSAAHAQFVIALLKSPPKGCMLKLPLEFQLSFFRILIRLLSEEGDQDYDEECLFDWTFMQKDNPNKDTSTNEGGLERYNHCTKKDPVTDTELDSSYHVVQRGASYSSSNENNAADSKPASQKSTTFRRSNSAVDIVTQAWNYGSWKKKKSSPLYSTLRFCSNLAWRNNTVDMKNFSNASYRQRWDFVADNVKLDDDEEKELSSENVFESSRERIGSGTSEKLVGSLIKVYESLWDECSKRDEEINARGQYLLFGPVAHLLGLTIGASGSSVKDLRQLLVMAEGSDPTKKFTKQNSRRASLSSSFVEPSLQETLPFLARLHIIRLLRYAADYSSQSIGILDKVGPQSFFSFGDSAKGLCTTLANKPWPFRYDFCMACWFRAETFVRASYRSGSGNITQSTILFCAQTKDGAKIELSFESCSGGGDNLFVTAATLLVTVADAHEPNVNKTPRKIRLVGCVLSPKVWYHVAVRLTKSKSSPFTLNFNKTNELSIFLNGKLMLRTAMKLPRFPENYNSLSGALGLASFGKHIAPNGSKALPPIELTFFSNFDGQAGALYVFNELIPDETIQLLYRKTAGQSEHGSWFTFSDGWDASRSKLGHIAKSLSSASMLSELEDLVLPDYPILIGTVGRKRKVLIDVQEDNSSAPSLASKLFFVWDPDRMINETVVDLHSGVDTILDEDISTWSFESIKDTLLSLGGPKRLIPLFAILNALPIVEISEKDDIMFEKTGINSDWAHTFISSLVFLIASFAREHPMNARELYRCGAVHVIHKVLHDRKRRELESYRGAYYGMGASLAVAKQNVSALLDLWQSSRQVFGLEAIVFSHLLFNVTLLFGGVSTCSGVHLHTVLLPVLSETTRQNPDKVRDGVGTKLVIDCIREYSKVECDQEESVATEQKTAPFDRSTHSSCSTPDHLTVLERRIFVDFMLGMVAAMLFKSCPVNDLSPLVTFLTYSLDSMWQDDNEASKSPKNGLGEHQPRKKYLRERNECWYLSTVKTANVLFFLLQKSPPIPHLIESLTSLLESGGGVASWLLCSLVNQFDDTLRGIGIKCLTAYLHTTLDFTTVGPRDLSLNHQNGSTVKLSNAVKYGLGVISHSSNVLASLLSGRGNVKVIYKLLWHLSKCHRERLGVDTDSGLMYLLVEDCDSKSSLSLEDLVVTNKYFPGGFILDIDNLNASQSRPLSRQSIRNAYGVSAVMRLLRFMTNEQKERWLFDLLALVLASPNSVTVVLSCDDWQPTLFQLVAEVVDEISINPPEEGTSESSTGIVRKFDTSALKPSVRTRYDLSLKLYSTLLGHCIRKGDEKAYEAIETTASLQRVDVNGPEVFGIVLSHLFADLIEKGTVEHVEETYHKEAPTVKNRALKQSARLVTQAILTNGQGDLDMTAAVKQWRSLRHLTALAVAVVTDFGFGITELFDYQLQDAAAIDAITSGVYGIRLGDNLVSGLNAFEALASSQYSTKDHDDERSLQKRHRFVSVVLASQVLTLLDAFIFPDSLDSSTSATQLHGLALVRGSEPRLGQKQGPLLASLVRLSLVLLHFLEPCSVRFLQACSRLRCFLHWALEIIRESIALGGYSTPYHELTAPYDRVVLAVVLHCHRALSRCSTLLVELESSPWEKYFVDVESWQKSHRRLFRAIMELREIVLAAYRGRNEVLRSSFSPEAHDALSRGLEALESSASPTKPIEPAKSKEDQLRTFLTHDWVRGFHDVHVANSNDCVLVIPDAIGYSMGKEALQTLTSESMAIIKDYKHIMNAPWKAFCEHQRKWAETDAVREMEHTGDVLVKKLSNKDRTDASESNKLLMVGFSLASQRFSTLLQLAHNPWVKSANWEFPSYTDLLFRRIVLSRIMDFDDHRLASYELTLGKDREQLQEEDKLKREEEIKNALLQAGEAIVPYHQDADFEDDPEESFVGWGDNDENPESVEHATPADEGHALDPASVEDKSLTTDTREKSDLDWDQLDFDEAAAESDPYAWAKKFVWSEGETFIRTFESVLIVTLRTNTKGTLLMTSQNLYFHQTDVVVDVMSREKVEIPMQDRKWKLNRLTDVHGRRYMLKAQALELFFADMRGVFIAFDGSKERDLFFSKLRSCKAPLLRPLNSLNPRTIFKKSKITELWKKRKLSNFQYLMALNLMAGRTFNDITQYPVFPWILSDYESEELDLSDHRIYRDLSKPVGALNPDRLACLIERFNELDGFPEEEKFLYGSHYSSPGVVLHYLVRQEPFTSMHIALQSGRFDCPDRLFFDIGGCWRSCLSSTSDVKELLPEFFTCPEIFVNTNSFPLGETQNKIPVDNVILPPWAKGSAHEFVRIHRLALESEYVSNNLHHWVDLIFGYKQRGPAAAEAHNIFHYLSYEGAVDIDKITDDVQRSAIEGHIQNFGQTPCQLIVKDPHPARMHAEPVARGLFSEGSDAYEHLHCHTPTKQFGDQRYNEAHGAIVSLQLQGDSILAIHSDFTICSYKLYPCRGTIPFQFKQEKARKLECRSYSVAQSTLSNRIGDLSFAVAKGGSDKSNDHGSSITDVAFSLMSIGYHDHSVKVHFADSLHLQSTINGIHRGQISCMQVSTDGTVVVTGGEDCTCVVWVVDYEDFAISIADGVVQPGDQQSEDEFLCCCHVLLGHTSPITCIAISTKLDVVVSGSQDGTVCLHTIRSGRFIRSLHINAVSHKVENSCAGNGIPVVKLAIHSDGNFVAHLCDGSLHVITVNGIRLATINIGELLNSMIICYPSATLITGGEKGLARMWNLHDLEAKCTVDVSKYGQITSMCLIPSDSSRISQFLSIGSENGLLSVVYRAESA</sequence>
<feature type="compositionally biased region" description="Basic and acidic residues" evidence="4">
    <location>
        <begin position="2081"/>
        <end position="2110"/>
    </location>
</feature>
<feature type="region of interest" description="Disordered" evidence="4">
    <location>
        <begin position="269"/>
        <end position="293"/>
    </location>
</feature>
<feature type="repeat" description="WD" evidence="3">
    <location>
        <begin position="2771"/>
        <end position="2812"/>
    </location>
</feature>
<dbReference type="PROSITE" id="PS50082">
    <property type="entry name" value="WD_REPEATS_2"/>
    <property type="match status" value="2"/>
</dbReference>
<gene>
    <name evidence="7" type="ORF">ACHAWO_001198</name>
</gene>
<evidence type="ECO:0000313" key="8">
    <source>
        <dbReference type="Proteomes" id="UP001530400"/>
    </source>
</evidence>
<dbReference type="PANTHER" id="PTHR13743:SF112">
    <property type="entry name" value="BEACH DOMAIN-CONTAINING PROTEIN"/>
    <property type="match status" value="1"/>
</dbReference>
<dbReference type="InterPro" id="IPR011993">
    <property type="entry name" value="PH-like_dom_sf"/>
</dbReference>
<dbReference type="InterPro" id="IPR001680">
    <property type="entry name" value="WD40_rpt"/>
</dbReference>
<reference evidence="7 8" key="1">
    <citation type="submission" date="2024-10" db="EMBL/GenBank/DDBJ databases">
        <title>Updated reference genomes for cyclostephanoid diatoms.</title>
        <authorList>
            <person name="Roberts W.R."/>
            <person name="Alverson A.J."/>
        </authorList>
    </citation>
    <scope>NUCLEOTIDE SEQUENCE [LARGE SCALE GENOMIC DNA]</scope>
    <source>
        <strain evidence="7 8">AJA010-31</strain>
    </source>
</reference>
<dbReference type="SUPFAM" id="SSF50729">
    <property type="entry name" value="PH domain-like"/>
    <property type="match status" value="1"/>
</dbReference>
<dbReference type="SMART" id="SM01026">
    <property type="entry name" value="Beach"/>
    <property type="match status" value="1"/>
</dbReference>
<evidence type="ECO:0000256" key="2">
    <source>
        <dbReference type="ARBA" id="ARBA00022737"/>
    </source>
</evidence>
<dbReference type="InterPro" id="IPR013320">
    <property type="entry name" value="ConA-like_dom_sf"/>
</dbReference>
<dbReference type="CDD" id="cd06071">
    <property type="entry name" value="Beach"/>
    <property type="match status" value="1"/>
</dbReference>
<feature type="region of interest" description="Disordered" evidence="4">
    <location>
        <begin position="2064"/>
        <end position="2110"/>
    </location>
</feature>
<dbReference type="PROSITE" id="PS50197">
    <property type="entry name" value="BEACH"/>
    <property type="match status" value="1"/>
</dbReference>
<dbReference type="Gene3D" id="2.130.10.10">
    <property type="entry name" value="YVTN repeat-like/Quinoprotein amine dehydrogenase"/>
    <property type="match status" value="2"/>
</dbReference>
<feature type="domain" description="BEACH" evidence="5">
    <location>
        <begin position="2259"/>
        <end position="2551"/>
    </location>
</feature>
<dbReference type="Gene3D" id="1.10.1540.10">
    <property type="entry name" value="BEACH domain"/>
    <property type="match status" value="1"/>
</dbReference>
<dbReference type="PROSITE" id="PS51783">
    <property type="entry name" value="PH_BEACH"/>
    <property type="match status" value="1"/>
</dbReference>
<evidence type="ECO:0000313" key="7">
    <source>
        <dbReference type="EMBL" id="KAL3765257.1"/>
    </source>
</evidence>
<evidence type="ECO:0000256" key="1">
    <source>
        <dbReference type="ARBA" id="ARBA00022574"/>
    </source>
</evidence>
<dbReference type="InterPro" id="IPR050865">
    <property type="entry name" value="BEACH_Domain"/>
</dbReference>
<protein>
    <recommendedName>
        <fullName evidence="9">Calmodulin</fullName>
    </recommendedName>
</protein>
<dbReference type="SMART" id="SM00320">
    <property type="entry name" value="WD40"/>
    <property type="match status" value="4"/>
</dbReference>
<evidence type="ECO:0008006" key="9">
    <source>
        <dbReference type="Google" id="ProtNLM"/>
    </source>
</evidence>
<feature type="region of interest" description="Disordered" evidence="4">
    <location>
        <begin position="1"/>
        <end position="31"/>
    </location>
</feature>
<evidence type="ECO:0000259" key="5">
    <source>
        <dbReference type="PROSITE" id="PS50197"/>
    </source>
</evidence>
<feature type="domain" description="BEACH-type PH" evidence="6">
    <location>
        <begin position="2141"/>
        <end position="2246"/>
    </location>
</feature>
<dbReference type="InterPro" id="IPR023362">
    <property type="entry name" value="PH-BEACH_dom"/>
</dbReference>
<dbReference type="PANTHER" id="PTHR13743">
    <property type="entry name" value="BEIGE/BEACH-RELATED"/>
    <property type="match status" value="1"/>
</dbReference>
<dbReference type="InterPro" id="IPR036372">
    <property type="entry name" value="BEACH_dom_sf"/>
</dbReference>
<keyword evidence="1 3" id="KW-0853">WD repeat</keyword>
<dbReference type="InterPro" id="IPR015943">
    <property type="entry name" value="WD40/YVTN_repeat-like_dom_sf"/>
</dbReference>
<dbReference type="Gene3D" id="2.30.29.30">
    <property type="entry name" value="Pleckstrin-homology domain (PH domain)/Phosphotyrosine-binding domain (PTB)"/>
    <property type="match status" value="1"/>
</dbReference>
<keyword evidence="8" id="KW-1185">Reference proteome</keyword>
<evidence type="ECO:0000256" key="3">
    <source>
        <dbReference type="PROSITE-ProRule" id="PRU00221"/>
    </source>
</evidence>
<evidence type="ECO:0000256" key="4">
    <source>
        <dbReference type="SAM" id="MobiDB-lite"/>
    </source>
</evidence>
<name>A0ABD3MP47_9STRA</name>